<protein>
    <submittedName>
        <fullName evidence="1">Uncharacterized protein</fullName>
    </submittedName>
</protein>
<proteinExistence type="predicted"/>
<evidence type="ECO:0000313" key="1">
    <source>
        <dbReference type="EMBL" id="CAB4133539.1"/>
    </source>
</evidence>
<organism evidence="1">
    <name type="scientific">uncultured Caudovirales phage</name>
    <dbReference type="NCBI Taxonomy" id="2100421"/>
    <lineage>
        <taxon>Viruses</taxon>
        <taxon>Duplodnaviria</taxon>
        <taxon>Heunggongvirae</taxon>
        <taxon>Uroviricota</taxon>
        <taxon>Caudoviricetes</taxon>
        <taxon>Peduoviridae</taxon>
        <taxon>Maltschvirus</taxon>
        <taxon>Maltschvirus maltsch</taxon>
    </lineage>
</organism>
<accession>A0A6J5LP88</accession>
<name>A0A6J5LP88_9CAUD</name>
<dbReference type="EMBL" id="LR796274">
    <property type="protein sequence ID" value="CAB4133539.1"/>
    <property type="molecule type" value="Genomic_DNA"/>
</dbReference>
<reference evidence="1" key="1">
    <citation type="submission" date="2020-04" db="EMBL/GenBank/DDBJ databases">
        <authorList>
            <person name="Chiriac C."/>
            <person name="Salcher M."/>
            <person name="Ghai R."/>
            <person name="Kavagutti S V."/>
        </authorList>
    </citation>
    <scope>NUCLEOTIDE SEQUENCE</scope>
</reference>
<sequence length="167" mass="18857">MIKLASVLFYTCTYPLSSGMEVPRHSLSFRPTNFIILIYTLPLSPAFHPRLRPFSDVLSAAAVSFHITLYYLIFCLCKDRSSFVSLDCSCICLSFLSYKTFNNSSLNTKLRFSNLCSNDKMLSSFIIFSFIKTKNPKIFGLGVYVEFGCFFKSASTRPHLGINTICA</sequence>
<gene>
    <name evidence="1" type="ORF">UFOVP257_261</name>
</gene>